<dbReference type="Pfam" id="PF01381">
    <property type="entry name" value="HTH_3"/>
    <property type="match status" value="1"/>
</dbReference>
<evidence type="ECO:0000313" key="2">
    <source>
        <dbReference type="EMBL" id="CAB5178763.1"/>
    </source>
</evidence>
<dbReference type="Gene3D" id="1.10.260.40">
    <property type="entry name" value="lambda repressor-like DNA-binding domains"/>
    <property type="match status" value="1"/>
</dbReference>
<reference evidence="2" key="1">
    <citation type="submission" date="2020-05" db="EMBL/GenBank/DDBJ databases">
        <authorList>
            <person name="Chiriac C."/>
            <person name="Salcher M."/>
            <person name="Ghai R."/>
            <person name="Kavagutti S V."/>
        </authorList>
    </citation>
    <scope>NUCLEOTIDE SEQUENCE</scope>
</reference>
<dbReference type="SMART" id="SM00530">
    <property type="entry name" value="HTH_XRE"/>
    <property type="match status" value="1"/>
</dbReference>
<sequence>MVTHKAQPPALPHATANAVSDTKAEFAKRVYKRMMDKGWNQSQLARYSGLPRDSISVYVRGRSLPTPQSLKKLSECLGCAPEDLLSTYAQAAAEIQPTRLELREIHGEPDYMWIKLNARFKKETALKILMLAGQDDADLGG</sequence>
<evidence type="ECO:0000259" key="1">
    <source>
        <dbReference type="PROSITE" id="PS50943"/>
    </source>
</evidence>
<dbReference type="EMBL" id="LR798205">
    <property type="protein sequence ID" value="CAB5178763.1"/>
    <property type="molecule type" value="Genomic_DNA"/>
</dbReference>
<proteinExistence type="predicted"/>
<name>A0A6J7WCK7_9CAUD</name>
<protein>
    <submittedName>
        <fullName evidence="2">HipB Predicted transcriptional regulators</fullName>
    </submittedName>
</protein>
<accession>A0A6J7WCK7</accession>
<dbReference type="InterPro" id="IPR010982">
    <property type="entry name" value="Lambda_DNA-bd_dom_sf"/>
</dbReference>
<gene>
    <name evidence="2" type="ORF">UFOVP156_33</name>
</gene>
<feature type="domain" description="HTH cro/C1-type" evidence="1">
    <location>
        <begin position="30"/>
        <end position="84"/>
    </location>
</feature>
<organism evidence="2">
    <name type="scientific">uncultured Caudovirales phage</name>
    <dbReference type="NCBI Taxonomy" id="2100421"/>
    <lineage>
        <taxon>Viruses</taxon>
        <taxon>Duplodnaviria</taxon>
        <taxon>Heunggongvirae</taxon>
        <taxon>Uroviricota</taxon>
        <taxon>Caudoviricetes</taxon>
        <taxon>Peduoviridae</taxon>
        <taxon>Maltschvirus</taxon>
        <taxon>Maltschvirus maltsch</taxon>
    </lineage>
</organism>
<dbReference type="PROSITE" id="PS50943">
    <property type="entry name" value="HTH_CROC1"/>
    <property type="match status" value="1"/>
</dbReference>
<dbReference type="GO" id="GO:0003677">
    <property type="term" value="F:DNA binding"/>
    <property type="evidence" value="ECO:0007669"/>
    <property type="project" value="InterPro"/>
</dbReference>
<dbReference type="SUPFAM" id="SSF47413">
    <property type="entry name" value="lambda repressor-like DNA-binding domains"/>
    <property type="match status" value="1"/>
</dbReference>
<dbReference type="CDD" id="cd00093">
    <property type="entry name" value="HTH_XRE"/>
    <property type="match status" value="1"/>
</dbReference>
<dbReference type="InterPro" id="IPR001387">
    <property type="entry name" value="Cro/C1-type_HTH"/>
</dbReference>